<gene>
    <name evidence="2" type="ORF">LY28_03652</name>
</gene>
<accession>A0A318XFK2</accession>
<evidence type="ECO:0000313" key="2">
    <source>
        <dbReference type="EMBL" id="PYG84338.1"/>
    </source>
</evidence>
<dbReference type="RefSeq" id="WP_242981418.1">
    <property type="nucleotide sequence ID" value="NZ_QKMR01000033.1"/>
</dbReference>
<dbReference type="AlphaFoldDB" id="A0A318XFK2"/>
<protein>
    <submittedName>
        <fullName evidence="2">Helix-turn-helix protein</fullName>
    </submittedName>
</protein>
<comment type="caution">
    <text evidence="2">The sequence shown here is derived from an EMBL/GenBank/DDBJ whole genome shotgun (WGS) entry which is preliminary data.</text>
</comment>
<dbReference type="Proteomes" id="UP000248132">
    <property type="component" value="Unassembled WGS sequence"/>
</dbReference>
<name>A0A318XFK2_9FIRM</name>
<feature type="region of interest" description="Disordered" evidence="1">
    <location>
        <begin position="167"/>
        <end position="190"/>
    </location>
</feature>
<feature type="compositionally biased region" description="Basic and acidic residues" evidence="1">
    <location>
        <begin position="172"/>
        <end position="181"/>
    </location>
</feature>
<keyword evidence="3" id="KW-1185">Reference proteome</keyword>
<evidence type="ECO:0000256" key="1">
    <source>
        <dbReference type="SAM" id="MobiDB-lite"/>
    </source>
</evidence>
<dbReference type="InterPro" id="IPR036388">
    <property type="entry name" value="WH-like_DNA-bd_sf"/>
</dbReference>
<dbReference type="EMBL" id="QKMR01000033">
    <property type="protein sequence ID" value="PYG84338.1"/>
    <property type="molecule type" value="Genomic_DNA"/>
</dbReference>
<sequence length="288" mass="32351">MYMNIAFDKVCHKGSILSQSARFVYLCLCKHADNTNQSCFPSLNRIAQIVGKSISTIKRAVRELCGCGAIKRTPRYRKDGGQTSNLYEIVEYDFVIPAELPDNKEKEAPDNKAGTEIQNSYITKSTLAENISFSVSDTKAQTKCTEEEKASASISNAAEQAEKIQGISQENEESKPLHIKSENNSLNPTNGMNENMEEAEQIYIEENKIQEDRTDQARIKAAMFPENKDNQISNIKPDNEPMKQKCKFIKDISIKRTFARLIKTPVFHIIAACKTRFSTKSEPGGGHR</sequence>
<evidence type="ECO:0000313" key="3">
    <source>
        <dbReference type="Proteomes" id="UP000248132"/>
    </source>
</evidence>
<dbReference type="Pfam" id="PF13730">
    <property type="entry name" value="HTH_36"/>
    <property type="match status" value="1"/>
</dbReference>
<organism evidence="2 3">
    <name type="scientific">Ruminiclostridium sufflavum DSM 19573</name>
    <dbReference type="NCBI Taxonomy" id="1121337"/>
    <lineage>
        <taxon>Bacteria</taxon>
        <taxon>Bacillati</taxon>
        <taxon>Bacillota</taxon>
        <taxon>Clostridia</taxon>
        <taxon>Eubacteriales</taxon>
        <taxon>Oscillospiraceae</taxon>
        <taxon>Ruminiclostridium</taxon>
    </lineage>
</organism>
<dbReference type="Gene3D" id="1.10.10.10">
    <property type="entry name" value="Winged helix-like DNA-binding domain superfamily/Winged helix DNA-binding domain"/>
    <property type="match status" value="1"/>
</dbReference>
<reference evidence="2 3" key="1">
    <citation type="submission" date="2018-06" db="EMBL/GenBank/DDBJ databases">
        <title>Genomic Encyclopedia of Type Strains, Phase I: the one thousand microbial genomes (KMG-I) project.</title>
        <authorList>
            <person name="Kyrpides N."/>
        </authorList>
    </citation>
    <scope>NUCLEOTIDE SEQUENCE [LARGE SCALE GENOMIC DNA]</scope>
    <source>
        <strain evidence="2 3">DSM 19573</strain>
    </source>
</reference>
<proteinExistence type="predicted"/>